<keyword evidence="2" id="KW-1185">Reference proteome</keyword>
<name>A0ACC1RTR4_9HYPO</name>
<comment type="caution">
    <text evidence="1">The sequence shown here is derived from an EMBL/GenBank/DDBJ whole genome shotgun (WGS) entry which is preliminary data.</text>
</comment>
<evidence type="ECO:0000313" key="2">
    <source>
        <dbReference type="Proteomes" id="UP001148629"/>
    </source>
</evidence>
<accession>A0ACC1RTR4</accession>
<evidence type="ECO:0000313" key="1">
    <source>
        <dbReference type="EMBL" id="KAJ3525913.1"/>
    </source>
</evidence>
<sequence length="592" mass="69646">MEHPRHLLTLPYEVRDLIWAFSAASGDANGLMRCCRRTTDEFSRHCDIPERVLRLTRLRILVDSTYVQGVWLKFEYSWEEDGQSFCAVRAVHDMDDPIAQRLIKIKKAKEIVIQLRAPRRGHFVGSFLMMLAKVDDVYHLIHTMTTDPGTEGSNPLTITFTTEPVQPGQSRKKAKNFWECRAPQHLQERFRKWLVVPGQMPCFYEYFLNNSPVHFDHEPVVNFVTWPRAHVHRKETYGPETFKVISSLYRWDEKGMKRRAISRFLAEVREERAKLRPHSIKMMTHYRKKGGNTSAGELSESAIHHWEHLNYDAASLKSRYQFLLDNLPGPVGGCLDMLRLHRFRTMDATEDNFFARSNRAGRRDHKGLCGASFEINHRLRALFNPVALEWARAIRSSCPHLDAVRWAVDTSVSPRLSCPRSLWLKNYPNGIRYHWKGRNLVEWRLQWKTQKHEELLHWVWLNKWWDCLGCCQDSLNAMDENLVHPVEQLVEKNWDVFRKAHHNANDPRHCPCPECSHLDRPVALRRECIRPVRHRNSKRNRFSGFSYRCLALECEGWSKGATDTLTFRRECKSWSCCYSPCRWGETRRVKST</sequence>
<gene>
    <name evidence="1" type="ORF">NM208_g11433</name>
</gene>
<dbReference type="EMBL" id="JANRMS010001828">
    <property type="protein sequence ID" value="KAJ3525913.1"/>
    <property type="molecule type" value="Genomic_DNA"/>
</dbReference>
<organism evidence="1 2">
    <name type="scientific">Fusarium decemcellulare</name>
    <dbReference type="NCBI Taxonomy" id="57161"/>
    <lineage>
        <taxon>Eukaryota</taxon>
        <taxon>Fungi</taxon>
        <taxon>Dikarya</taxon>
        <taxon>Ascomycota</taxon>
        <taxon>Pezizomycotina</taxon>
        <taxon>Sordariomycetes</taxon>
        <taxon>Hypocreomycetidae</taxon>
        <taxon>Hypocreales</taxon>
        <taxon>Nectriaceae</taxon>
        <taxon>Fusarium</taxon>
        <taxon>Fusarium decemcellulare species complex</taxon>
    </lineage>
</organism>
<proteinExistence type="predicted"/>
<dbReference type="Proteomes" id="UP001148629">
    <property type="component" value="Unassembled WGS sequence"/>
</dbReference>
<protein>
    <submittedName>
        <fullName evidence="1">Uncharacterized protein</fullName>
    </submittedName>
</protein>
<reference evidence="1" key="1">
    <citation type="submission" date="2022-08" db="EMBL/GenBank/DDBJ databases">
        <title>Genome Sequence of Fusarium decemcellulare.</title>
        <authorList>
            <person name="Buettner E."/>
        </authorList>
    </citation>
    <scope>NUCLEOTIDE SEQUENCE</scope>
    <source>
        <strain evidence="1">Babe19</strain>
    </source>
</reference>